<dbReference type="GeneID" id="20041568"/>
<keyword evidence="3" id="KW-1185">Reference proteome</keyword>
<feature type="region of interest" description="Disordered" evidence="1">
    <location>
        <begin position="222"/>
        <end position="266"/>
    </location>
</feature>
<dbReference type="InterPro" id="IPR043913">
    <property type="entry name" value="DUF5764"/>
</dbReference>
<gene>
    <name evidence="2" type="ORF">AaV_175</name>
</gene>
<sequence length="300" mass="34429">MDSDSNILLSAKTQYTDRFIKKLTPSIFEFFDEIVDKAKVDAYESNEDDRTIIYIQDELEEVSKYEEKKIASISKEIKSRADCDYIEELMQSIFILHTKVLNSVLSKKNAKPELKIPSIESFIYKALLNISRALWKNAYVYENVTNDCVKQRNYIFIEDKIKLCLRDTIDEFLPIDKIVSLNVKDYYEESSDSESDEEEDEEVFKKTKKGGFFPKKKYGGFDDDDDDDLPMTNQMATPTPIPTNNSYQAVVPPAQPAQPAPPAAPEYKSVNMLDSVQAEDMNMNQQNQVQFDLPPTPGNI</sequence>
<evidence type="ECO:0000256" key="1">
    <source>
        <dbReference type="SAM" id="MobiDB-lite"/>
    </source>
</evidence>
<dbReference type="Proteomes" id="UP000028667">
    <property type="component" value="Segment"/>
</dbReference>
<protein>
    <submittedName>
        <fullName evidence="2">Uncharacterized protein</fullName>
    </submittedName>
</protein>
<evidence type="ECO:0000313" key="2">
    <source>
        <dbReference type="EMBL" id="AII17070.1"/>
    </source>
</evidence>
<organism evidence="2 3">
    <name type="scientific">Aureococcus anophagefferens virus</name>
    <dbReference type="NCBI Taxonomy" id="1474867"/>
    <lineage>
        <taxon>Viruses</taxon>
        <taxon>Varidnaviria</taxon>
        <taxon>Bamfordvirae</taxon>
        <taxon>Nucleocytoviricota</taxon>
        <taxon>Megaviricetes</taxon>
        <taxon>Imitervirales</taxon>
        <taxon>Schizomimiviridae</taxon>
        <taxon>Kratosvirus</taxon>
        <taxon>Kratosvirus quantuckense</taxon>
    </lineage>
</organism>
<dbReference type="RefSeq" id="YP_009052249.1">
    <property type="nucleotide sequence ID" value="NC_024697.1"/>
</dbReference>
<accession>A0A076FG79</accession>
<name>A0A076FG79_9VIRU</name>
<feature type="compositionally biased region" description="Pro residues" evidence="1">
    <location>
        <begin position="253"/>
        <end position="264"/>
    </location>
</feature>
<feature type="compositionally biased region" description="Polar residues" evidence="1">
    <location>
        <begin position="231"/>
        <end position="247"/>
    </location>
</feature>
<dbReference type="EMBL" id="KJ645900">
    <property type="protein sequence ID" value="AII17070.1"/>
    <property type="molecule type" value="Genomic_DNA"/>
</dbReference>
<proteinExistence type="predicted"/>
<reference evidence="2 3" key="1">
    <citation type="journal article" date="2014" name="Virology">
        <title>Genome of brown tide virus (AaV), the little giant of the Megaviridae, elucidates NCLDV genome expansion and host-virus coevolution.</title>
        <authorList>
            <person name="Moniruzzaman M."/>
            <person name="LeCleir G.R."/>
            <person name="Brown C.M."/>
            <person name="Gobler C.J."/>
            <person name="Bidle K.D."/>
            <person name="Wilson W.H."/>
            <person name="Wilhelm S.W."/>
        </authorList>
    </citation>
    <scope>NUCLEOTIDE SEQUENCE [LARGE SCALE GENOMIC DNA]</scope>
    <source>
        <strain evidence="2">BtV-01</strain>
    </source>
</reference>
<dbReference type="KEGG" id="vg:20041568"/>
<dbReference type="Pfam" id="PF19068">
    <property type="entry name" value="DUF5764"/>
    <property type="match status" value="1"/>
</dbReference>
<evidence type="ECO:0000313" key="3">
    <source>
        <dbReference type="Proteomes" id="UP000028667"/>
    </source>
</evidence>